<keyword evidence="7" id="KW-0460">Magnesium</keyword>
<dbReference type="EMBL" id="CP048620">
    <property type="protein sequence ID" value="QPJ65354.1"/>
    <property type="molecule type" value="Genomic_DNA"/>
</dbReference>
<dbReference type="CDD" id="cd06853">
    <property type="entry name" value="GT_WecA_like"/>
    <property type="match status" value="1"/>
</dbReference>
<feature type="transmembrane region" description="Helical" evidence="8">
    <location>
        <begin position="195"/>
        <end position="214"/>
    </location>
</feature>
<proteinExistence type="predicted"/>
<dbReference type="GO" id="GO:0016780">
    <property type="term" value="F:phosphotransferase activity, for other substituted phosphate groups"/>
    <property type="evidence" value="ECO:0007669"/>
    <property type="project" value="InterPro"/>
</dbReference>
<evidence type="ECO:0000256" key="2">
    <source>
        <dbReference type="ARBA" id="ARBA00022475"/>
    </source>
</evidence>
<protein>
    <submittedName>
        <fullName evidence="9">Undecaprenyl/decaprenyl-phosphate alpha-N-acetylglucosaminyl 1-phosphate transferase</fullName>
    </submittedName>
</protein>
<evidence type="ECO:0000256" key="6">
    <source>
        <dbReference type="ARBA" id="ARBA00023136"/>
    </source>
</evidence>
<keyword evidence="6 8" id="KW-0472">Membrane</keyword>
<feature type="transmembrane region" description="Helical" evidence="8">
    <location>
        <begin position="86"/>
        <end position="105"/>
    </location>
</feature>
<dbReference type="PANTHER" id="PTHR22926">
    <property type="entry name" value="PHOSPHO-N-ACETYLMURAMOYL-PENTAPEPTIDE-TRANSFERASE"/>
    <property type="match status" value="1"/>
</dbReference>
<dbReference type="Pfam" id="PF00953">
    <property type="entry name" value="Glycos_transf_4"/>
    <property type="match status" value="1"/>
</dbReference>
<dbReference type="AlphaFoldDB" id="A0A7T0C2H8"/>
<reference evidence="10" key="1">
    <citation type="submission" date="2020-02" db="EMBL/GenBank/DDBJ databases">
        <title>Genomic and physiological characterization of two novel Nitrospinaceae genera.</title>
        <authorList>
            <person name="Mueller A.J."/>
            <person name="Jung M.-Y."/>
            <person name="Strachan C.R."/>
            <person name="Herbold C.W."/>
            <person name="Kirkegaard R.H."/>
            <person name="Daims H."/>
        </authorList>
    </citation>
    <scope>NUCLEOTIDE SEQUENCE [LARGE SCALE GENOMIC DNA]</scope>
</reference>
<dbReference type="GO" id="GO:0046872">
    <property type="term" value="F:metal ion binding"/>
    <property type="evidence" value="ECO:0007669"/>
    <property type="project" value="UniProtKB-KW"/>
</dbReference>
<keyword evidence="3 9" id="KW-0808">Transferase</keyword>
<evidence type="ECO:0000256" key="3">
    <source>
        <dbReference type="ARBA" id="ARBA00022679"/>
    </source>
</evidence>
<feature type="transmembrane region" description="Helical" evidence="8">
    <location>
        <begin position="301"/>
        <end position="321"/>
    </location>
</feature>
<name>A0A7T0C2H8_9BACT</name>
<evidence type="ECO:0000256" key="4">
    <source>
        <dbReference type="ARBA" id="ARBA00022692"/>
    </source>
</evidence>
<feature type="transmembrane region" description="Helical" evidence="8">
    <location>
        <begin position="249"/>
        <end position="270"/>
    </location>
</feature>
<dbReference type="PROSITE" id="PS01348">
    <property type="entry name" value="MRAY_2"/>
    <property type="match status" value="1"/>
</dbReference>
<comment type="cofactor">
    <cofactor evidence="7">
        <name>Mg(2+)</name>
        <dbReference type="ChEBI" id="CHEBI:18420"/>
    </cofactor>
</comment>
<feature type="binding site" evidence="7">
    <location>
        <position position="163"/>
    </location>
    <ligand>
        <name>Mg(2+)</name>
        <dbReference type="ChEBI" id="CHEBI:18420"/>
    </ligand>
</feature>
<dbReference type="InterPro" id="IPR000715">
    <property type="entry name" value="Glycosyl_transferase_4"/>
</dbReference>
<evidence type="ECO:0000256" key="7">
    <source>
        <dbReference type="PIRSR" id="PIRSR600715-1"/>
    </source>
</evidence>
<feature type="transmembrane region" description="Helical" evidence="8">
    <location>
        <begin position="56"/>
        <end position="80"/>
    </location>
</feature>
<gene>
    <name evidence="9" type="ORF">G3M78_08105</name>
</gene>
<feature type="transmembrane region" description="Helical" evidence="8">
    <location>
        <begin position="171"/>
        <end position="189"/>
    </location>
</feature>
<sequence length="359" mass="39379">MTFFSQPIPGFVYLSGYIIAFALSLFFTWSIIKLADENLFFQNLFERAMALTDKKVNPFGGIAVTFSLIGSMWILFGSGFLPKENLILFLVITVGVSLMMTLGVLDDIYHLPPRFKLFAQTGIAFIMYASGFQIESIGGLIQLNHFSIVLTLLWIVGITNAINLIDGIDGLAGGVIFLSCLTLSIVYLERGIPEAAFLAVILGGSVLGFALSNFPPAKIILGDTGSLPLGLMVSLITLLPLNQGYTDEIYYLVPLITLLLPIVDTTFAFFRRIFKGVSPFSKDAEHLHHRLEKLGMSTVKAILILLGACLCFNLSALGVVYNIDILSNMVPKYLAFITLSVLVLVLSLRFAENKKRNGK</sequence>
<evidence type="ECO:0000256" key="5">
    <source>
        <dbReference type="ARBA" id="ARBA00022989"/>
    </source>
</evidence>
<dbReference type="GO" id="GO:0005886">
    <property type="term" value="C:plasma membrane"/>
    <property type="evidence" value="ECO:0007669"/>
    <property type="project" value="UniProtKB-SubCell"/>
</dbReference>
<feature type="binding site" evidence="7">
    <location>
        <position position="223"/>
    </location>
    <ligand>
        <name>Mg(2+)</name>
        <dbReference type="ChEBI" id="CHEBI:18420"/>
    </ligand>
</feature>
<evidence type="ECO:0000256" key="1">
    <source>
        <dbReference type="ARBA" id="ARBA00004651"/>
    </source>
</evidence>
<feature type="transmembrane region" description="Helical" evidence="8">
    <location>
        <begin position="146"/>
        <end position="164"/>
    </location>
</feature>
<comment type="subcellular location">
    <subcellularLocation>
        <location evidence="1">Cell membrane</location>
        <topology evidence="1">Multi-pass membrane protein</topology>
    </subcellularLocation>
</comment>
<feature type="transmembrane region" description="Helical" evidence="8">
    <location>
        <begin position="12"/>
        <end position="35"/>
    </location>
</feature>
<keyword evidence="2" id="KW-1003">Cell membrane</keyword>
<keyword evidence="4 8" id="KW-0812">Transmembrane</keyword>
<dbReference type="GO" id="GO:0009103">
    <property type="term" value="P:lipopolysaccharide biosynthetic process"/>
    <property type="evidence" value="ECO:0007669"/>
    <property type="project" value="TreeGrafter"/>
</dbReference>
<evidence type="ECO:0000313" key="10">
    <source>
        <dbReference type="Proteomes" id="UP000594464"/>
    </source>
</evidence>
<feature type="transmembrane region" description="Helical" evidence="8">
    <location>
        <begin position="333"/>
        <end position="351"/>
    </location>
</feature>
<dbReference type="InterPro" id="IPR018480">
    <property type="entry name" value="PNAcMuramoyl-5peptid_Trfase_CS"/>
</dbReference>
<accession>A0A7T0C2H8</accession>
<evidence type="ECO:0000256" key="8">
    <source>
        <dbReference type="SAM" id="Phobius"/>
    </source>
</evidence>
<feature type="transmembrane region" description="Helical" evidence="8">
    <location>
        <begin position="117"/>
        <end position="134"/>
    </location>
</feature>
<dbReference type="PANTHER" id="PTHR22926:SF3">
    <property type="entry name" value="UNDECAPRENYL-PHOSPHATE ALPHA-N-ACETYLGLUCOSAMINYL 1-PHOSPHATE TRANSFERASE"/>
    <property type="match status" value="1"/>
</dbReference>
<dbReference type="GO" id="GO:0044038">
    <property type="term" value="P:cell wall macromolecule biosynthetic process"/>
    <property type="evidence" value="ECO:0007669"/>
    <property type="project" value="TreeGrafter"/>
</dbReference>
<dbReference type="Proteomes" id="UP000594464">
    <property type="component" value="Chromosome"/>
</dbReference>
<keyword evidence="5 8" id="KW-1133">Transmembrane helix</keyword>
<evidence type="ECO:0000313" key="9">
    <source>
        <dbReference type="EMBL" id="QPJ65354.1"/>
    </source>
</evidence>
<organism evidence="9 10">
    <name type="scientific">Candidatus Nitrohelix vancouverensis</name>
    <dbReference type="NCBI Taxonomy" id="2705534"/>
    <lineage>
        <taxon>Bacteria</taxon>
        <taxon>Pseudomonadati</taxon>
        <taxon>Nitrospinota/Tectimicrobiota group</taxon>
        <taxon>Nitrospinota</taxon>
        <taxon>Nitrospinia</taxon>
        <taxon>Nitrospinales</taxon>
        <taxon>Nitrospinaceae</taxon>
        <taxon>Candidatus Nitrohelix</taxon>
    </lineage>
</organism>
<dbReference type="GO" id="GO:0071555">
    <property type="term" value="P:cell wall organization"/>
    <property type="evidence" value="ECO:0007669"/>
    <property type="project" value="TreeGrafter"/>
</dbReference>
<dbReference type="KEGG" id="nva:G3M78_08105"/>
<keyword evidence="7" id="KW-0479">Metal-binding</keyword>